<dbReference type="PANTHER" id="PTHR14091:SF0">
    <property type="entry name" value="PERIODIC TRYPTOPHAN PROTEIN 1 HOMOLOG"/>
    <property type="match status" value="1"/>
</dbReference>
<feature type="repeat" description="WD" evidence="4">
    <location>
        <begin position="475"/>
        <end position="517"/>
    </location>
</feature>
<evidence type="ECO:0000313" key="6">
    <source>
        <dbReference type="EMBL" id="PLW33411.1"/>
    </source>
</evidence>
<organism evidence="6 7">
    <name type="scientific">Puccinia coronata f. sp. avenae</name>
    <dbReference type="NCBI Taxonomy" id="200324"/>
    <lineage>
        <taxon>Eukaryota</taxon>
        <taxon>Fungi</taxon>
        <taxon>Dikarya</taxon>
        <taxon>Basidiomycota</taxon>
        <taxon>Pucciniomycotina</taxon>
        <taxon>Pucciniomycetes</taxon>
        <taxon>Pucciniales</taxon>
        <taxon>Pucciniaceae</taxon>
        <taxon>Puccinia</taxon>
    </lineage>
</organism>
<gene>
    <name evidence="6" type="ORF">PCANC_20751</name>
</gene>
<protein>
    <submittedName>
        <fullName evidence="6">Uncharacterized protein</fullName>
    </submittedName>
</protein>
<feature type="region of interest" description="Disordered" evidence="5">
    <location>
        <begin position="51"/>
        <end position="120"/>
    </location>
</feature>
<dbReference type="InterPro" id="IPR015943">
    <property type="entry name" value="WD40/YVTN_repeat-like_dom_sf"/>
</dbReference>
<proteinExistence type="predicted"/>
<dbReference type="InterPro" id="IPR020472">
    <property type="entry name" value="WD40_PAC1"/>
</dbReference>
<evidence type="ECO:0000256" key="3">
    <source>
        <dbReference type="ARBA" id="ARBA00022737"/>
    </source>
</evidence>
<keyword evidence="1" id="KW-0597">Phosphoprotein</keyword>
<keyword evidence="3" id="KW-0677">Repeat</keyword>
<dbReference type="PANTHER" id="PTHR14091">
    <property type="entry name" value="PERIODIC TRYPTOPHAN PROTEIN 1"/>
    <property type="match status" value="1"/>
</dbReference>
<dbReference type="Pfam" id="PF00400">
    <property type="entry name" value="WD40"/>
    <property type="match status" value="4"/>
</dbReference>
<dbReference type="PRINTS" id="PR00320">
    <property type="entry name" value="GPROTEINBRPT"/>
</dbReference>
<feature type="compositionally biased region" description="Acidic residues" evidence="5">
    <location>
        <begin position="52"/>
        <end position="80"/>
    </location>
</feature>
<reference evidence="6 7" key="1">
    <citation type="submission" date="2017-11" db="EMBL/GenBank/DDBJ databases">
        <title>De novo assembly and phasing of dikaryotic genomes from two isolates of Puccinia coronata f. sp. avenae, the causal agent of oat crown rust.</title>
        <authorList>
            <person name="Miller M.E."/>
            <person name="Zhang Y."/>
            <person name="Omidvar V."/>
            <person name="Sperschneider J."/>
            <person name="Schwessinger B."/>
            <person name="Raley C."/>
            <person name="Palmer J.M."/>
            <person name="Garnica D."/>
            <person name="Upadhyaya N."/>
            <person name="Rathjen J."/>
            <person name="Taylor J.M."/>
            <person name="Park R.F."/>
            <person name="Dodds P.N."/>
            <person name="Hirsch C.D."/>
            <person name="Kianian S.F."/>
            <person name="Figueroa M."/>
        </authorList>
    </citation>
    <scope>NUCLEOTIDE SEQUENCE [LARGE SCALE GENOMIC DNA]</scope>
    <source>
        <strain evidence="6">12NC29</strain>
    </source>
</reference>
<dbReference type="SUPFAM" id="SSF50978">
    <property type="entry name" value="WD40 repeat-like"/>
    <property type="match status" value="1"/>
</dbReference>
<name>A0A2N5U6M9_9BASI</name>
<feature type="compositionally biased region" description="Basic and acidic residues" evidence="5">
    <location>
        <begin position="102"/>
        <end position="114"/>
    </location>
</feature>
<dbReference type="PROSITE" id="PS00678">
    <property type="entry name" value="WD_REPEATS_1"/>
    <property type="match status" value="2"/>
</dbReference>
<evidence type="ECO:0000313" key="7">
    <source>
        <dbReference type="Proteomes" id="UP000235388"/>
    </source>
</evidence>
<dbReference type="InterPro" id="IPR019775">
    <property type="entry name" value="WD40_repeat_CS"/>
</dbReference>
<dbReference type="InterPro" id="IPR044285">
    <property type="entry name" value="PWP1"/>
</dbReference>
<feature type="compositionally biased region" description="Low complexity" evidence="5">
    <location>
        <begin position="310"/>
        <end position="324"/>
    </location>
</feature>
<dbReference type="AlphaFoldDB" id="A0A2N5U6M9"/>
<feature type="compositionally biased region" description="Basic residues" evidence="5">
    <location>
        <begin position="297"/>
        <end position="309"/>
    </location>
</feature>
<dbReference type="SMART" id="SM00320">
    <property type="entry name" value="WD40"/>
    <property type="match status" value="6"/>
</dbReference>
<evidence type="ECO:0000256" key="2">
    <source>
        <dbReference type="ARBA" id="ARBA00022574"/>
    </source>
</evidence>
<feature type="repeat" description="WD" evidence="4">
    <location>
        <begin position="326"/>
        <end position="361"/>
    </location>
</feature>
<sequence>MASLISSTVWVKRGLPAQHPKRYKLDEDELARVSRLAGNRLAQVKELLDQQVEAEEEIVDVEEMIAGEEEEDQDQEDHNDEDMNKTKEKDEDQWSDEDSSAEQDKMDLDQKEPAAEPADEMAQYNLDDYDKEESKGVSMGAFSNIKGLQYYQNPADDPYVTLDDAADDETHEREELEIYPTDNLIVAARTEDDVSQLDIYVYDQAEENLYVHHDLLLPAMPLCLEWIDFTPAGITCDDPTRKGNFIAVGTMDPEIEIWNLDVIDGLYPDAILGNNSTPQDNDSPPVEKDSESNNVSKKSKKKKDKKKKQQQQQSTTLNTNASLTSATHHTSSVLSLSHNKLVRNLLLSASADSTIKLWDLNQAACGPSSTFTALRSFEMHTDKVQSAQWNPKEASVVLSGGWDGMLKVWDSRNAQEGVEVKVDSDVECLRWDPFNPQAFIVTLDNGLIQSFDSRMLAQFDTTTPAKKSSKPLWTLAAHDASVSAFDVSPVIPGLLVSGGLDKTVKVWNLEDKSGAPTLSMVVSRDLGVGKVFSVSFCPDDPTTVAVAGSKGSLQIWDLATNAGVRSVFRDRFKLHSQLDLENRKSLGRDGVLSVVDYPESDDDDS</sequence>
<evidence type="ECO:0000256" key="4">
    <source>
        <dbReference type="PROSITE-ProRule" id="PRU00221"/>
    </source>
</evidence>
<dbReference type="Gene3D" id="2.130.10.10">
    <property type="entry name" value="YVTN repeat-like/Quinoprotein amine dehydrogenase"/>
    <property type="match status" value="2"/>
</dbReference>
<feature type="region of interest" description="Disordered" evidence="5">
    <location>
        <begin position="273"/>
        <end position="324"/>
    </location>
</feature>
<dbReference type="GO" id="GO:0006364">
    <property type="term" value="P:rRNA processing"/>
    <property type="evidence" value="ECO:0007669"/>
    <property type="project" value="InterPro"/>
</dbReference>
<keyword evidence="7" id="KW-1185">Reference proteome</keyword>
<accession>A0A2N5U6M9</accession>
<comment type="caution">
    <text evidence="6">The sequence shown here is derived from an EMBL/GenBank/DDBJ whole genome shotgun (WGS) entry which is preliminary data.</text>
</comment>
<evidence type="ECO:0000256" key="5">
    <source>
        <dbReference type="SAM" id="MobiDB-lite"/>
    </source>
</evidence>
<keyword evidence="2 4" id="KW-0853">WD repeat</keyword>
<evidence type="ECO:0000256" key="1">
    <source>
        <dbReference type="ARBA" id="ARBA00022553"/>
    </source>
</evidence>
<feature type="compositionally biased region" description="Polar residues" evidence="5">
    <location>
        <begin position="273"/>
        <end position="282"/>
    </location>
</feature>
<feature type="repeat" description="WD" evidence="4">
    <location>
        <begin position="377"/>
        <end position="419"/>
    </location>
</feature>
<dbReference type="PROSITE" id="PS50294">
    <property type="entry name" value="WD_REPEATS_REGION"/>
    <property type="match status" value="3"/>
</dbReference>
<dbReference type="FunFam" id="2.130.10.10:FF:002899">
    <property type="entry name" value="Uncharacterized protein"/>
    <property type="match status" value="1"/>
</dbReference>
<dbReference type="EMBL" id="PGCJ01000300">
    <property type="protein sequence ID" value="PLW33411.1"/>
    <property type="molecule type" value="Genomic_DNA"/>
</dbReference>
<feature type="repeat" description="WD" evidence="4">
    <location>
        <begin position="531"/>
        <end position="566"/>
    </location>
</feature>
<dbReference type="Proteomes" id="UP000235388">
    <property type="component" value="Unassembled WGS sequence"/>
</dbReference>
<dbReference type="PROSITE" id="PS50082">
    <property type="entry name" value="WD_REPEATS_2"/>
    <property type="match status" value="4"/>
</dbReference>
<feature type="compositionally biased region" description="Basic and acidic residues" evidence="5">
    <location>
        <begin position="81"/>
        <end position="92"/>
    </location>
</feature>
<dbReference type="GO" id="GO:0005634">
    <property type="term" value="C:nucleus"/>
    <property type="evidence" value="ECO:0007669"/>
    <property type="project" value="TreeGrafter"/>
</dbReference>
<dbReference type="InterPro" id="IPR036322">
    <property type="entry name" value="WD40_repeat_dom_sf"/>
</dbReference>
<dbReference type="STRING" id="200324.A0A2N5U6M9"/>
<dbReference type="InterPro" id="IPR001680">
    <property type="entry name" value="WD40_rpt"/>
</dbReference>
<dbReference type="OrthoDB" id="270624at2759"/>